<feature type="non-terminal residue" evidence="4">
    <location>
        <position position="1"/>
    </location>
</feature>
<dbReference type="AlphaFoldDB" id="A0A392PFR3"/>
<proteinExistence type="inferred from homology"/>
<keyword evidence="2" id="KW-0378">Hydrolase</keyword>
<organism evidence="4 5">
    <name type="scientific">Trifolium medium</name>
    <dbReference type="NCBI Taxonomy" id="97028"/>
    <lineage>
        <taxon>Eukaryota</taxon>
        <taxon>Viridiplantae</taxon>
        <taxon>Streptophyta</taxon>
        <taxon>Embryophyta</taxon>
        <taxon>Tracheophyta</taxon>
        <taxon>Spermatophyta</taxon>
        <taxon>Magnoliopsida</taxon>
        <taxon>eudicotyledons</taxon>
        <taxon>Gunneridae</taxon>
        <taxon>Pentapetalae</taxon>
        <taxon>rosids</taxon>
        <taxon>fabids</taxon>
        <taxon>Fabales</taxon>
        <taxon>Fabaceae</taxon>
        <taxon>Papilionoideae</taxon>
        <taxon>50 kb inversion clade</taxon>
        <taxon>NPAAA clade</taxon>
        <taxon>Hologalegina</taxon>
        <taxon>IRL clade</taxon>
        <taxon>Trifolieae</taxon>
        <taxon>Trifolium</taxon>
    </lineage>
</organism>
<comment type="caution">
    <text evidence="4">The sequence shown here is derived from an EMBL/GenBank/DDBJ whole genome shotgun (WGS) entry which is preliminary data.</text>
</comment>
<sequence length="101" mass="11272">DKSLSVGQVVWAPSNEGSAQYLVFVGWSFETRKLGIKYCYNRPCALYVVKAPPESKTNENEIHSAEDAQALNLTQSISSAFLPRFREQYHAFILEGNVDSG</sequence>
<dbReference type="PANTHER" id="PTHR42776">
    <property type="entry name" value="SERINE PEPTIDASE S9 FAMILY MEMBER"/>
    <property type="match status" value="1"/>
</dbReference>
<protein>
    <submittedName>
        <fullName evidence="4">Acylamino-acid-releasing enzyme</fullName>
    </submittedName>
</protein>
<evidence type="ECO:0000256" key="1">
    <source>
        <dbReference type="ARBA" id="ARBA00010040"/>
    </source>
</evidence>
<name>A0A392PFR3_9FABA</name>
<evidence type="ECO:0000256" key="2">
    <source>
        <dbReference type="ARBA" id="ARBA00022801"/>
    </source>
</evidence>
<keyword evidence="5" id="KW-1185">Reference proteome</keyword>
<comment type="similarity">
    <text evidence="1">Belongs to the peptidase S9C family.</text>
</comment>
<feature type="domain" description="Acylamino-acid-releasing enzyme N-terminal" evidence="3">
    <location>
        <begin position="1"/>
        <end position="88"/>
    </location>
</feature>
<accession>A0A392PFR3</accession>
<dbReference type="Pfam" id="PF19283">
    <property type="entry name" value="APEH_N"/>
    <property type="match status" value="1"/>
</dbReference>
<evidence type="ECO:0000313" key="4">
    <source>
        <dbReference type="EMBL" id="MCI10592.1"/>
    </source>
</evidence>
<dbReference type="GO" id="GO:0004252">
    <property type="term" value="F:serine-type endopeptidase activity"/>
    <property type="evidence" value="ECO:0007669"/>
    <property type="project" value="TreeGrafter"/>
</dbReference>
<dbReference type="Proteomes" id="UP000265520">
    <property type="component" value="Unassembled WGS sequence"/>
</dbReference>
<dbReference type="PANTHER" id="PTHR42776:SF4">
    <property type="entry name" value="ACYLAMINO-ACID-RELEASING ENZYME"/>
    <property type="match status" value="1"/>
</dbReference>
<dbReference type="EMBL" id="LXQA010076893">
    <property type="protein sequence ID" value="MCI10592.1"/>
    <property type="molecule type" value="Genomic_DNA"/>
</dbReference>
<dbReference type="InterPro" id="IPR045550">
    <property type="entry name" value="AARE_N"/>
</dbReference>
<reference evidence="4 5" key="1">
    <citation type="journal article" date="2018" name="Front. Plant Sci.">
        <title>Red Clover (Trifolium pratense) and Zigzag Clover (T. medium) - A Picture of Genomic Similarities and Differences.</title>
        <authorList>
            <person name="Dluhosova J."/>
            <person name="Istvanek J."/>
            <person name="Nedelnik J."/>
            <person name="Repkova J."/>
        </authorList>
    </citation>
    <scope>NUCLEOTIDE SEQUENCE [LARGE SCALE GENOMIC DNA]</scope>
    <source>
        <strain evidence="5">cv. 10/8</strain>
        <tissue evidence="4">Leaf</tissue>
    </source>
</reference>
<evidence type="ECO:0000259" key="3">
    <source>
        <dbReference type="Pfam" id="PF19283"/>
    </source>
</evidence>
<evidence type="ECO:0000313" key="5">
    <source>
        <dbReference type="Proteomes" id="UP000265520"/>
    </source>
</evidence>